<dbReference type="EMBL" id="BAABYW010000001">
    <property type="protein sequence ID" value="GAA6408105.1"/>
    <property type="molecule type" value="Genomic_DNA"/>
</dbReference>
<feature type="transmembrane region" description="Helical" evidence="1">
    <location>
        <begin position="314"/>
        <end position="333"/>
    </location>
</feature>
<reference evidence="3 4" key="1">
    <citation type="submission" date="2024-04" db="EMBL/GenBank/DDBJ databases">
        <title>Defined microbial consortia suppress multidrug-resistant proinflammatory Enterobacteriaceae via ecological control.</title>
        <authorList>
            <person name="Furuichi M."/>
            <person name="Kawaguchi T."/>
            <person name="Pust M."/>
            <person name="Yasuma K."/>
            <person name="Plichta D."/>
            <person name="Hasegawa N."/>
            <person name="Ohya T."/>
            <person name="Bhattarai S."/>
            <person name="Sasajima S."/>
            <person name="Aoto Y."/>
            <person name="Tuganbaev T."/>
            <person name="Yaginuma M."/>
            <person name="Ueda M."/>
            <person name="Okahashi N."/>
            <person name="Amafuji K."/>
            <person name="Kiridooshi Y."/>
            <person name="Sugita K."/>
            <person name="Strazar M."/>
            <person name="Skelly A."/>
            <person name="Suda W."/>
            <person name="Hattori M."/>
            <person name="Nakamoto N."/>
            <person name="Caballero S."/>
            <person name="Norman J."/>
            <person name="Olle B."/>
            <person name="Tanoue T."/>
            <person name="Arita M."/>
            <person name="Bucci V."/>
            <person name="Atarashi K."/>
            <person name="Xavier R."/>
            <person name="Honda K."/>
        </authorList>
    </citation>
    <scope>NUCLEOTIDE SEQUENCE [LARGE SCALE GENOMIC DNA]</scope>
    <source>
        <strain evidence="4">k04-0078-D8-1</strain>
    </source>
</reference>
<feature type="transmembrane region" description="Helical" evidence="1">
    <location>
        <begin position="191"/>
        <end position="214"/>
    </location>
</feature>
<dbReference type="InterPro" id="IPR000160">
    <property type="entry name" value="GGDEF_dom"/>
</dbReference>
<feature type="transmembrane region" description="Helical" evidence="1">
    <location>
        <begin position="253"/>
        <end position="276"/>
    </location>
</feature>
<dbReference type="SMART" id="SM00267">
    <property type="entry name" value="GGDEF"/>
    <property type="match status" value="1"/>
</dbReference>
<feature type="transmembrane region" description="Helical" evidence="1">
    <location>
        <begin position="21"/>
        <end position="41"/>
    </location>
</feature>
<dbReference type="Proteomes" id="UP001600943">
    <property type="component" value="Unassembled WGS sequence"/>
</dbReference>
<accession>A0ABQ0B9G9</accession>
<dbReference type="SUPFAM" id="SSF55073">
    <property type="entry name" value="Nucleotide cyclase"/>
    <property type="match status" value="1"/>
</dbReference>
<keyword evidence="4" id="KW-1185">Reference proteome</keyword>
<sequence>MRNRQNGKIPAAELKEKSKERLRVFALYLILAMVIVLLIWMNGETAAINIGFDNENVYTLRDGWTMERSQEKSLVTLPMDSTASKKETVSYTKTLEAQDSYCNMIMFHSSHQRIKIYLDGELLYTFGYGQSMPVHFSVGSAWQFTRLPADWEGKELRIETKGVYDSYSGKQELVYMGTKTSLVFMVAKQKMVSLLVDLFLFIMGVLLIMSSFFFREARTVSRIRYLGIFAIVTCTWILLKSGVGQIFSGNILMSMNVLYLLFGLMPVLTISFLLTFDSFSKSTYMKGLYWFSIVCYFVMQFLQLANVMDYTQTVSMNHINFLLIVIGMAGICIRKKIRGEKIEDISVFVACFAFAGLGAVDIYRFYFEKTMQSHVGFTQAGLICFICSLGYSVVKQSSEEQTRMIENEALKKIAYLDILTNLPNRTAFEKQMEQYRTEHSEKRPVVMIVDLNGLKEINDTYGHKAGDAAIIRIAQLLDRHFGQPLHTYRIGGDEFCVLGEGETDEIFDQRIRGFLDEVEKADREYAFSFSAAYGYVKSGEEGIDKAFIHADRKMYNCKMQMKQLQAAEKRRETPGGTYGG</sequence>
<name>A0ABQ0B9G9_9FIRM</name>
<proteinExistence type="predicted"/>
<organism evidence="3 4">
    <name type="scientific">Blautia hominis</name>
    <dbReference type="NCBI Taxonomy" id="2025493"/>
    <lineage>
        <taxon>Bacteria</taxon>
        <taxon>Bacillati</taxon>
        <taxon>Bacillota</taxon>
        <taxon>Clostridia</taxon>
        <taxon>Lachnospirales</taxon>
        <taxon>Lachnospiraceae</taxon>
        <taxon>Blautia</taxon>
    </lineage>
</organism>
<feature type="transmembrane region" description="Helical" evidence="1">
    <location>
        <begin position="288"/>
        <end position="308"/>
    </location>
</feature>
<dbReference type="CDD" id="cd01949">
    <property type="entry name" value="GGDEF"/>
    <property type="match status" value="1"/>
</dbReference>
<dbReference type="InterPro" id="IPR050469">
    <property type="entry name" value="Diguanylate_Cyclase"/>
</dbReference>
<dbReference type="Gene3D" id="3.30.70.270">
    <property type="match status" value="1"/>
</dbReference>
<dbReference type="NCBIfam" id="TIGR00254">
    <property type="entry name" value="GGDEF"/>
    <property type="match status" value="1"/>
</dbReference>
<feature type="domain" description="GGDEF" evidence="2">
    <location>
        <begin position="442"/>
        <end position="570"/>
    </location>
</feature>
<dbReference type="Pfam" id="PF00990">
    <property type="entry name" value="GGDEF"/>
    <property type="match status" value="1"/>
</dbReference>
<gene>
    <name evidence="3" type="ORF">K040078D81_22220</name>
</gene>
<evidence type="ECO:0000313" key="4">
    <source>
        <dbReference type="Proteomes" id="UP001600943"/>
    </source>
</evidence>
<dbReference type="PROSITE" id="PS50887">
    <property type="entry name" value="GGDEF"/>
    <property type="match status" value="1"/>
</dbReference>
<comment type="caution">
    <text evidence="3">The sequence shown here is derived from an EMBL/GenBank/DDBJ whole genome shotgun (WGS) entry which is preliminary data.</text>
</comment>
<evidence type="ECO:0000313" key="3">
    <source>
        <dbReference type="EMBL" id="GAA6408105.1"/>
    </source>
</evidence>
<evidence type="ECO:0000256" key="1">
    <source>
        <dbReference type="SAM" id="Phobius"/>
    </source>
</evidence>
<dbReference type="PANTHER" id="PTHR45138">
    <property type="entry name" value="REGULATORY COMPONENTS OF SENSORY TRANSDUCTION SYSTEM"/>
    <property type="match status" value="1"/>
</dbReference>
<dbReference type="InterPro" id="IPR043128">
    <property type="entry name" value="Rev_trsase/Diguanyl_cyclase"/>
</dbReference>
<evidence type="ECO:0000259" key="2">
    <source>
        <dbReference type="PROSITE" id="PS50887"/>
    </source>
</evidence>
<dbReference type="RefSeq" id="WP_289072022.1">
    <property type="nucleotide sequence ID" value="NZ_BAABYW010000001.1"/>
</dbReference>
<keyword evidence="1" id="KW-1133">Transmembrane helix</keyword>
<protein>
    <recommendedName>
        <fullName evidence="2">GGDEF domain-containing protein</fullName>
    </recommendedName>
</protein>
<dbReference type="PANTHER" id="PTHR45138:SF6">
    <property type="entry name" value="DIGUANYLATE CYCLASE DGCN"/>
    <property type="match status" value="1"/>
</dbReference>
<feature type="transmembrane region" description="Helical" evidence="1">
    <location>
        <begin position="226"/>
        <end position="247"/>
    </location>
</feature>
<dbReference type="InterPro" id="IPR029787">
    <property type="entry name" value="Nucleotide_cyclase"/>
</dbReference>
<keyword evidence="1" id="KW-0472">Membrane</keyword>
<feature type="transmembrane region" description="Helical" evidence="1">
    <location>
        <begin position="373"/>
        <end position="394"/>
    </location>
</feature>
<feature type="transmembrane region" description="Helical" evidence="1">
    <location>
        <begin position="345"/>
        <end position="367"/>
    </location>
</feature>
<keyword evidence="1" id="KW-0812">Transmembrane</keyword>